<dbReference type="AlphaFoldDB" id="A0A6N2MZD4"/>
<gene>
    <name evidence="1" type="ORF">SVIM_LOCUS440157</name>
</gene>
<evidence type="ECO:0000313" key="1">
    <source>
        <dbReference type="EMBL" id="VFU59710.1"/>
    </source>
</evidence>
<name>A0A6N2MZD4_SALVM</name>
<reference evidence="1" key="1">
    <citation type="submission" date="2019-03" db="EMBL/GenBank/DDBJ databases">
        <authorList>
            <person name="Mank J."/>
            <person name="Almeida P."/>
        </authorList>
    </citation>
    <scope>NUCLEOTIDE SEQUENCE</scope>
    <source>
        <strain evidence="1">78183</strain>
    </source>
</reference>
<dbReference type="EMBL" id="CAADRP010002040">
    <property type="protein sequence ID" value="VFU59710.1"/>
    <property type="molecule type" value="Genomic_DNA"/>
</dbReference>
<accession>A0A6N2MZD4</accession>
<protein>
    <submittedName>
        <fullName evidence="1">Uncharacterized protein</fullName>
    </submittedName>
</protein>
<proteinExistence type="predicted"/>
<sequence length="95" mass="10767">MIGHKKAGAIGGPNVLHNMNESTIGVMIYDFDMNTFYSSENHVLNFELSGGFCGTSPVLDENELEHMIKKFEYDISVWRIRFYNLDLGLCSSLEN</sequence>
<organism evidence="1">
    <name type="scientific">Salix viminalis</name>
    <name type="common">Common osier</name>
    <name type="synonym">Basket willow</name>
    <dbReference type="NCBI Taxonomy" id="40686"/>
    <lineage>
        <taxon>Eukaryota</taxon>
        <taxon>Viridiplantae</taxon>
        <taxon>Streptophyta</taxon>
        <taxon>Embryophyta</taxon>
        <taxon>Tracheophyta</taxon>
        <taxon>Spermatophyta</taxon>
        <taxon>Magnoliopsida</taxon>
        <taxon>eudicotyledons</taxon>
        <taxon>Gunneridae</taxon>
        <taxon>Pentapetalae</taxon>
        <taxon>rosids</taxon>
        <taxon>fabids</taxon>
        <taxon>Malpighiales</taxon>
        <taxon>Salicaceae</taxon>
        <taxon>Saliceae</taxon>
        <taxon>Salix</taxon>
    </lineage>
</organism>